<dbReference type="InterPro" id="IPR023214">
    <property type="entry name" value="HAD_sf"/>
</dbReference>
<dbReference type="Proteomes" id="UP000244066">
    <property type="component" value="Unassembled WGS sequence"/>
</dbReference>
<dbReference type="GO" id="GO:0006281">
    <property type="term" value="P:DNA repair"/>
    <property type="evidence" value="ECO:0007669"/>
    <property type="project" value="TreeGrafter"/>
</dbReference>
<organism evidence="1 2">
    <name type="scientific">Candidatus Terraquivivens tikiterensis</name>
    <dbReference type="NCBI Taxonomy" id="1980982"/>
    <lineage>
        <taxon>Archaea</taxon>
        <taxon>Nitrososphaerota</taxon>
        <taxon>Candidatus Wolframiiraptoraceae</taxon>
        <taxon>Candidatus Terraquivivens</taxon>
    </lineage>
</organism>
<reference evidence="1 2" key="1">
    <citation type="submission" date="2017-04" db="EMBL/GenBank/DDBJ databases">
        <title>Draft Aigarchaeota genome from a New Zealand hot spring.</title>
        <authorList>
            <person name="Reysenbach A.-L."/>
            <person name="Donaho J.A."/>
            <person name="Gerhart J."/>
            <person name="Kelley J.F."/>
            <person name="Kouba K."/>
            <person name="Podar M."/>
            <person name="Stott M."/>
        </authorList>
    </citation>
    <scope>NUCLEOTIDE SEQUENCE [LARGE SCALE GENOMIC DNA]</scope>
    <source>
        <strain evidence="1">NZ13_MG1</strain>
    </source>
</reference>
<proteinExistence type="predicted"/>
<dbReference type="SUPFAM" id="SSF56784">
    <property type="entry name" value="HAD-like"/>
    <property type="match status" value="1"/>
</dbReference>
<protein>
    <recommendedName>
        <fullName evidence="3">Phosphoglycolate phosphatase</fullName>
    </recommendedName>
</protein>
<dbReference type="PANTHER" id="PTHR43434:SF1">
    <property type="entry name" value="PHOSPHOGLYCOLATE PHOSPHATASE"/>
    <property type="match status" value="1"/>
</dbReference>
<dbReference type="PANTHER" id="PTHR43434">
    <property type="entry name" value="PHOSPHOGLYCOLATE PHOSPHATASE"/>
    <property type="match status" value="1"/>
</dbReference>
<evidence type="ECO:0008006" key="3">
    <source>
        <dbReference type="Google" id="ProtNLM"/>
    </source>
</evidence>
<sequence length="216" mass="24195">MGKFKAIIFDIDATICDNTERKRRAIELTMKVLIPDEVYSRIRRRGFPDILRALGFEPSKEVVQKVEGRFLEDEELYSLDRPVEGAVETLNALASNYRIGYVTGRPNERLALNFLKGYGFPLGPVLAKRIGSGEGMKKAEMFKEMLKRLDVTASESISVGDMPEDGLASRASGILSVGVAEFSTVDVEVMKNHFDHVIERVADLPRLLRELESLDS</sequence>
<comment type="caution">
    <text evidence="1">The sequence shown here is derived from an EMBL/GenBank/DDBJ whole genome shotgun (WGS) entry which is preliminary data.</text>
</comment>
<dbReference type="Pfam" id="PF00702">
    <property type="entry name" value="Hydrolase"/>
    <property type="match status" value="1"/>
</dbReference>
<dbReference type="GO" id="GO:0008967">
    <property type="term" value="F:phosphoglycolate phosphatase activity"/>
    <property type="evidence" value="ECO:0007669"/>
    <property type="project" value="TreeGrafter"/>
</dbReference>
<evidence type="ECO:0000313" key="2">
    <source>
        <dbReference type="Proteomes" id="UP000244066"/>
    </source>
</evidence>
<name>A0A2R7Y2Z2_9ARCH</name>
<dbReference type="EMBL" id="NDWU01000012">
    <property type="protein sequence ID" value="PUA31868.1"/>
    <property type="molecule type" value="Genomic_DNA"/>
</dbReference>
<dbReference type="InterPro" id="IPR050155">
    <property type="entry name" value="HAD-like_hydrolase_sf"/>
</dbReference>
<dbReference type="InterPro" id="IPR036412">
    <property type="entry name" value="HAD-like_sf"/>
</dbReference>
<dbReference type="SFLD" id="SFLDG01129">
    <property type="entry name" value="C1.5:_HAD__Beta-PGM__Phosphata"/>
    <property type="match status" value="1"/>
</dbReference>
<accession>A0A2R7Y2Z2</accession>
<evidence type="ECO:0000313" key="1">
    <source>
        <dbReference type="EMBL" id="PUA31868.1"/>
    </source>
</evidence>
<dbReference type="AlphaFoldDB" id="A0A2R7Y2Z2"/>
<gene>
    <name evidence="1" type="ORF">B9J98_05075</name>
</gene>
<dbReference type="Gene3D" id="3.40.50.1000">
    <property type="entry name" value="HAD superfamily/HAD-like"/>
    <property type="match status" value="1"/>
</dbReference>
<dbReference type="SFLD" id="SFLDS00003">
    <property type="entry name" value="Haloacid_Dehalogenase"/>
    <property type="match status" value="1"/>
</dbReference>